<evidence type="ECO:0000313" key="1">
    <source>
        <dbReference type="EMBL" id="MFL0194378.1"/>
    </source>
</evidence>
<dbReference type="SUPFAM" id="SSF48452">
    <property type="entry name" value="TPR-like"/>
    <property type="match status" value="1"/>
</dbReference>
<reference evidence="1 2" key="1">
    <citation type="submission" date="2024-11" db="EMBL/GenBank/DDBJ databases">
        <authorList>
            <person name="Heng Y.C."/>
            <person name="Lim A.C.H."/>
            <person name="Lee J.K.Y."/>
            <person name="Kittelmann S."/>
        </authorList>
    </citation>
    <scope>NUCLEOTIDE SEQUENCE [LARGE SCALE GENOMIC DNA]</scope>
    <source>
        <strain evidence="1 2">WILCCON 0269</strain>
    </source>
</reference>
<dbReference type="InterPro" id="IPR011990">
    <property type="entry name" value="TPR-like_helical_dom_sf"/>
</dbReference>
<protein>
    <submittedName>
        <fullName evidence="1">DUF6483 family protein</fullName>
    </submittedName>
</protein>
<dbReference type="EMBL" id="JBJHZX010000002">
    <property type="protein sequence ID" value="MFL0194378.1"/>
    <property type="molecule type" value="Genomic_DNA"/>
</dbReference>
<comment type="caution">
    <text evidence="1">The sequence shown here is derived from an EMBL/GenBank/DDBJ whole genome shotgun (WGS) entry which is preliminary data.</text>
</comment>
<proteinExistence type="predicted"/>
<dbReference type="InterPro" id="IPR045507">
    <property type="entry name" value="DUF6483"/>
</dbReference>
<keyword evidence="2" id="KW-1185">Reference proteome</keyword>
<evidence type="ECO:0000313" key="2">
    <source>
        <dbReference type="Proteomes" id="UP001623660"/>
    </source>
</evidence>
<name>A0ABW8SGL6_9CLOT</name>
<sequence length="220" mass="25846">MLKRSITAELMKKFNELLEKIIHCRDKNDYENALDLIDDAFKDIFRLSIKFFNSFSTENLIEIIKSDGTINSDKYIMMAKLLEEEANILEVQNKTEDAFYIYEKSLNLFLNAYLTEDNHCDLEGYFSDIDSIIYKISQYKLSSELENRLIEYYVKTGTYDKAENIIYEMLQDTGFSKDCLKNAIEFYERLLVKSDSELNSGNLPREEVLESIDSLKEKLK</sequence>
<accession>A0ABW8SGL6</accession>
<dbReference type="RefSeq" id="WP_406790499.1">
    <property type="nucleotide sequence ID" value="NZ_JBJHZX010000002.1"/>
</dbReference>
<dbReference type="Pfam" id="PF20092">
    <property type="entry name" value="DUF6483"/>
    <property type="match status" value="1"/>
</dbReference>
<organism evidence="1 2">
    <name type="scientific">Candidatus Clostridium eludens</name>
    <dbReference type="NCBI Taxonomy" id="3381663"/>
    <lineage>
        <taxon>Bacteria</taxon>
        <taxon>Bacillati</taxon>
        <taxon>Bacillota</taxon>
        <taxon>Clostridia</taxon>
        <taxon>Eubacteriales</taxon>
        <taxon>Clostridiaceae</taxon>
        <taxon>Clostridium</taxon>
    </lineage>
</organism>
<dbReference type="Proteomes" id="UP001623660">
    <property type="component" value="Unassembled WGS sequence"/>
</dbReference>
<gene>
    <name evidence="1" type="ORF">ACJDU8_02125</name>
</gene>